<dbReference type="GO" id="GO:0005829">
    <property type="term" value="C:cytosol"/>
    <property type="evidence" value="ECO:0007669"/>
    <property type="project" value="TreeGrafter"/>
</dbReference>
<dbReference type="OrthoDB" id="213028at2"/>
<dbReference type="Proteomes" id="UP000292424">
    <property type="component" value="Chromosome"/>
</dbReference>
<organism evidence="1 2">
    <name type="scientific">Rhizosphaericola mali</name>
    <dbReference type="NCBI Taxonomy" id="2545455"/>
    <lineage>
        <taxon>Bacteria</taxon>
        <taxon>Pseudomonadati</taxon>
        <taxon>Bacteroidota</taxon>
        <taxon>Chitinophagia</taxon>
        <taxon>Chitinophagales</taxon>
        <taxon>Chitinophagaceae</taxon>
        <taxon>Rhizosphaericola</taxon>
    </lineage>
</organism>
<sequence length="136" mass="15111">MNNTRFATVIHILTLLADNANQWLNSDWIASSININPVIVRKELVLLHAKGWVESRKGKEGGSTLCVNSEKINLGDIYLLVKNSNVLGKKNTNTNPMCSIGNSINDKLESLYSETDDLVLGLLKNKTLADFVHEFN</sequence>
<dbReference type="RefSeq" id="WP_131329296.1">
    <property type="nucleotide sequence ID" value="NZ_CP044016.1"/>
</dbReference>
<protein>
    <submittedName>
        <fullName evidence="1">Rrf2 family transcriptional regulator</fullName>
    </submittedName>
</protein>
<dbReference type="EMBL" id="CP044016">
    <property type="protein sequence ID" value="QES88408.1"/>
    <property type="molecule type" value="Genomic_DNA"/>
</dbReference>
<dbReference type="PANTHER" id="PTHR33221">
    <property type="entry name" value="WINGED HELIX-TURN-HELIX TRANSCRIPTIONAL REGULATOR, RRF2 FAMILY"/>
    <property type="match status" value="1"/>
</dbReference>
<dbReference type="AlphaFoldDB" id="A0A5P2G155"/>
<dbReference type="InterPro" id="IPR036388">
    <property type="entry name" value="WH-like_DNA-bd_sf"/>
</dbReference>
<dbReference type="KEGG" id="arac:E0W69_006960"/>
<dbReference type="Pfam" id="PF02082">
    <property type="entry name" value="Rrf2"/>
    <property type="match status" value="1"/>
</dbReference>
<dbReference type="PANTHER" id="PTHR33221:SF15">
    <property type="entry name" value="HTH-TYPE TRANSCRIPTIONAL REGULATOR YWGB-RELATED"/>
    <property type="match status" value="1"/>
</dbReference>
<evidence type="ECO:0000313" key="2">
    <source>
        <dbReference type="Proteomes" id="UP000292424"/>
    </source>
</evidence>
<reference evidence="1 2" key="1">
    <citation type="submission" date="2019-09" db="EMBL/GenBank/DDBJ databases">
        <title>Complete genome sequence of Arachidicoccus sp. B3-10 isolated from apple orchard soil.</title>
        <authorList>
            <person name="Kim H.S."/>
            <person name="Han K.-I."/>
            <person name="Suh M.K."/>
            <person name="Lee K.C."/>
            <person name="Eom M.K."/>
            <person name="Kim J.-S."/>
            <person name="Kang S.W."/>
            <person name="Sin Y."/>
            <person name="Lee J.-S."/>
        </authorList>
    </citation>
    <scope>NUCLEOTIDE SEQUENCE [LARGE SCALE GENOMIC DNA]</scope>
    <source>
        <strain evidence="1 2">B3-10</strain>
    </source>
</reference>
<dbReference type="SUPFAM" id="SSF46785">
    <property type="entry name" value="Winged helix' DNA-binding domain"/>
    <property type="match status" value="1"/>
</dbReference>
<dbReference type="PROSITE" id="PS51197">
    <property type="entry name" value="HTH_RRF2_2"/>
    <property type="match status" value="1"/>
</dbReference>
<keyword evidence="2" id="KW-1185">Reference proteome</keyword>
<proteinExistence type="predicted"/>
<accession>A0A5P2G155</accession>
<dbReference type="GO" id="GO:0003700">
    <property type="term" value="F:DNA-binding transcription factor activity"/>
    <property type="evidence" value="ECO:0007669"/>
    <property type="project" value="TreeGrafter"/>
</dbReference>
<evidence type="ECO:0000313" key="1">
    <source>
        <dbReference type="EMBL" id="QES88408.1"/>
    </source>
</evidence>
<dbReference type="InterPro" id="IPR000944">
    <property type="entry name" value="Tscrpt_reg_Rrf2"/>
</dbReference>
<name>A0A5P2G155_9BACT</name>
<gene>
    <name evidence="1" type="ORF">E0W69_006960</name>
</gene>
<dbReference type="Gene3D" id="1.10.10.10">
    <property type="entry name" value="Winged helix-like DNA-binding domain superfamily/Winged helix DNA-binding domain"/>
    <property type="match status" value="1"/>
</dbReference>
<dbReference type="InterPro" id="IPR036390">
    <property type="entry name" value="WH_DNA-bd_sf"/>
</dbReference>